<reference evidence="1" key="1">
    <citation type="submission" date="2019-10" db="EMBL/GenBank/DDBJ databases">
        <authorList>
            <consortium name="PulseNet: The National Subtyping Network for Foodborne Disease Surveillance"/>
            <person name="Tarr C.L."/>
            <person name="Trees E."/>
            <person name="Katz L.S."/>
            <person name="Carleton-Romer H.A."/>
            <person name="Stroika S."/>
            <person name="Kucerova Z."/>
            <person name="Roache K.F."/>
            <person name="Sabol A.L."/>
            <person name="Besser J."/>
            <person name="Gerner-Smidt P."/>
        </authorList>
    </citation>
    <scope>NUCLEOTIDE SEQUENCE</scope>
    <source>
        <strain evidence="1">PNUSAS107973</strain>
    </source>
</reference>
<organism evidence="1">
    <name type="scientific">Salmonella enterica</name>
    <name type="common">Salmonella choleraesuis</name>
    <dbReference type="NCBI Taxonomy" id="28901"/>
    <lineage>
        <taxon>Bacteria</taxon>
        <taxon>Pseudomonadati</taxon>
        <taxon>Pseudomonadota</taxon>
        <taxon>Gammaproteobacteria</taxon>
        <taxon>Enterobacterales</taxon>
        <taxon>Enterobacteriaceae</taxon>
        <taxon>Salmonella</taxon>
    </lineage>
</organism>
<dbReference type="Gene3D" id="2.40.128.380">
    <property type="entry name" value="T3SS negative regulator GrlR"/>
    <property type="match status" value="1"/>
</dbReference>
<dbReference type="AlphaFoldDB" id="A0A633LF86"/>
<protein>
    <submittedName>
        <fullName evidence="1">Nucleoside transporter</fullName>
    </submittedName>
</protein>
<proteinExistence type="predicted"/>
<dbReference type="InterPro" id="IPR043019">
    <property type="entry name" value="GrlR_sf"/>
</dbReference>
<sequence>MKEGIYTVVFESSQHSLGEGIVVVTGGRVYGGDIAFICRGKLTQPYLELEVQHYNRDIPSALGVEGDYTLELYGEELREGYYRFSGHVKTSPERRLEARALFLCPLLEEGKAQE</sequence>
<dbReference type="EMBL" id="AAMHAO010000012">
    <property type="protein sequence ID" value="EDH2826618.1"/>
    <property type="molecule type" value="Genomic_DNA"/>
</dbReference>
<evidence type="ECO:0000313" key="1">
    <source>
        <dbReference type="EMBL" id="EDH2826618.1"/>
    </source>
</evidence>
<gene>
    <name evidence="1" type="ORF">GC738_23215</name>
</gene>
<comment type="caution">
    <text evidence="1">The sequence shown here is derived from an EMBL/GenBank/DDBJ whole genome shotgun (WGS) entry which is preliminary data.</text>
</comment>
<accession>A0A633LF86</accession>
<name>A0A633LF86_SALER</name>